<dbReference type="InterPro" id="IPR023606">
    <property type="entry name" value="CoA-Trfase_III_dom_1_sf"/>
</dbReference>
<dbReference type="EMBL" id="SNSC02000011">
    <property type="protein sequence ID" value="TID20156.1"/>
    <property type="molecule type" value="Genomic_DNA"/>
</dbReference>
<dbReference type="GO" id="GO:0005739">
    <property type="term" value="C:mitochondrion"/>
    <property type="evidence" value="ECO:0007669"/>
    <property type="project" value="TreeGrafter"/>
</dbReference>
<dbReference type="PANTHER" id="PTHR48207">
    <property type="entry name" value="SUCCINATE--HYDROXYMETHYLGLUTARATE COA-TRANSFERASE"/>
    <property type="match status" value="1"/>
</dbReference>
<comment type="similarity">
    <text evidence="1">Belongs to the CoA-transferase III family.</text>
</comment>
<protein>
    <submittedName>
        <fullName evidence="3">CoA-transferase family III</fullName>
    </submittedName>
</protein>
<comment type="caution">
    <text evidence="3">The sequence shown here is derived from an EMBL/GenBank/DDBJ whole genome shotgun (WGS) entry which is preliminary data.</text>
</comment>
<dbReference type="InterPro" id="IPR050483">
    <property type="entry name" value="CoA-transferase_III_domain"/>
</dbReference>
<reference evidence="3 4" key="1">
    <citation type="submission" date="2019-04" db="EMBL/GenBank/DDBJ databases">
        <title>High contiguity whole genome sequence and gene annotation resource for two Venturia nashicola isolates.</title>
        <authorList>
            <person name="Prokchorchik M."/>
            <person name="Won K."/>
            <person name="Lee Y."/>
            <person name="Choi E.D."/>
            <person name="Segonzac C."/>
            <person name="Sohn K.H."/>
        </authorList>
    </citation>
    <scope>NUCLEOTIDE SEQUENCE [LARGE SCALE GENOMIC DNA]</scope>
    <source>
        <strain evidence="3 4">PRI2</strain>
    </source>
</reference>
<evidence type="ECO:0000256" key="1">
    <source>
        <dbReference type="ARBA" id="ARBA00008383"/>
    </source>
</evidence>
<dbReference type="Pfam" id="PF02515">
    <property type="entry name" value="CoA_transf_3"/>
    <property type="match status" value="2"/>
</dbReference>
<dbReference type="InterPro" id="IPR044855">
    <property type="entry name" value="CoA-Trfase_III_dom3_sf"/>
</dbReference>
<proteinExistence type="inferred from homology"/>
<keyword evidence="4" id="KW-1185">Reference proteome</keyword>
<dbReference type="SUPFAM" id="SSF89796">
    <property type="entry name" value="CoA-transferase family III (CaiB/BaiF)"/>
    <property type="match status" value="1"/>
</dbReference>
<dbReference type="STRING" id="86259.A0A4Z1PE60"/>
<organism evidence="3 4">
    <name type="scientific">Venturia nashicola</name>
    <dbReference type="NCBI Taxonomy" id="86259"/>
    <lineage>
        <taxon>Eukaryota</taxon>
        <taxon>Fungi</taxon>
        <taxon>Dikarya</taxon>
        <taxon>Ascomycota</taxon>
        <taxon>Pezizomycotina</taxon>
        <taxon>Dothideomycetes</taxon>
        <taxon>Pleosporomycetidae</taxon>
        <taxon>Venturiales</taxon>
        <taxon>Venturiaceae</taxon>
        <taxon>Venturia</taxon>
    </lineage>
</organism>
<accession>A0A4Z1PE60</accession>
<evidence type="ECO:0000313" key="3">
    <source>
        <dbReference type="EMBL" id="TID20156.1"/>
    </source>
</evidence>
<sequence length="445" mass="49343">MRAFDSDVLCEAGRTFRFLSASVFGIMKVFGFVNPAWWYCGRDDLMYTCTKTAPSPFRPAQSSTSTTNLNTIYNHDRRTARCYSTKTSEPNIGSLKGLRVLDVTRILAGPFCTQIFADYGADVLKVEQRGIGDDTRHWKLKGEASSWVTDTPISYYFASVNQNKRSITLDLKKQAGLDIFGRAGYDAIAAAEGGLMHITAEAGRAPIRPGLGMEDMSTGLYMHGAILAALRARDQTGLGQNLDAGLFETQISLLINIGVTWLNMGIEGERFGAAHPGIVSYNTFKTKDGYLACGANNEKQWKSLCQRLQRMDLFEDARFKTNPLRVQNGNVLDNIMNETLMAKTNDEWLPVLEGSGLACGPVNNIEKAFAHPQTEARGLVQEWKTEHTVSGMMKLIGPAVKFSETPGQIRRGLHFLGSIPLKYYTSLASMRRECKARRTKKLCEV</sequence>
<dbReference type="Proteomes" id="UP000298493">
    <property type="component" value="Unassembled WGS sequence"/>
</dbReference>
<dbReference type="Gene3D" id="3.30.1540.10">
    <property type="entry name" value="formyl-coa transferase, domain 3"/>
    <property type="match status" value="1"/>
</dbReference>
<dbReference type="GO" id="GO:0047369">
    <property type="term" value="F:succinate-hydroxymethylglutarate CoA-transferase activity"/>
    <property type="evidence" value="ECO:0007669"/>
    <property type="project" value="TreeGrafter"/>
</dbReference>
<evidence type="ECO:0000256" key="2">
    <source>
        <dbReference type="ARBA" id="ARBA00022679"/>
    </source>
</evidence>
<keyword evidence="2 3" id="KW-0808">Transferase</keyword>
<evidence type="ECO:0000313" key="4">
    <source>
        <dbReference type="Proteomes" id="UP000298493"/>
    </source>
</evidence>
<dbReference type="Gene3D" id="3.40.50.10540">
    <property type="entry name" value="Crotonobetainyl-coa:carnitine coa-transferase, domain 1"/>
    <property type="match status" value="2"/>
</dbReference>
<dbReference type="PANTHER" id="PTHR48207:SF3">
    <property type="entry name" value="SUCCINATE--HYDROXYMETHYLGLUTARATE COA-TRANSFERASE"/>
    <property type="match status" value="1"/>
</dbReference>
<dbReference type="InterPro" id="IPR003673">
    <property type="entry name" value="CoA-Trfase_fam_III"/>
</dbReference>
<name>A0A4Z1PE60_9PEZI</name>
<gene>
    <name evidence="3" type="ORF">E6O75_ATG07616</name>
</gene>
<dbReference type="AlphaFoldDB" id="A0A4Z1PE60"/>